<dbReference type="SUPFAM" id="SSF50118">
    <property type="entry name" value="Cell growth inhibitor/plasmid maintenance toxic component"/>
    <property type="match status" value="1"/>
</dbReference>
<evidence type="ECO:0000256" key="1">
    <source>
        <dbReference type="ARBA" id="ARBA00007521"/>
    </source>
</evidence>
<dbReference type="Gene3D" id="2.60.120.1060">
    <property type="entry name" value="NPCBM/NEW2 domain"/>
    <property type="match status" value="1"/>
</dbReference>
<dbReference type="Pfam" id="PF02452">
    <property type="entry name" value="PemK_toxin"/>
    <property type="match status" value="1"/>
</dbReference>
<keyword evidence="3" id="KW-0812">Transmembrane</keyword>
<evidence type="ECO:0000313" key="5">
    <source>
        <dbReference type="EMBL" id="MFC5008516.1"/>
    </source>
</evidence>
<dbReference type="Pfam" id="PF08305">
    <property type="entry name" value="NPCBM"/>
    <property type="match status" value="1"/>
</dbReference>
<keyword evidence="3" id="KW-0472">Membrane</keyword>
<dbReference type="Proteomes" id="UP001595912">
    <property type="component" value="Unassembled WGS sequence"/>
</dbReference>
<dbReference type="InterPro" id="IPR008979">
    <property type="entry name" value="Galactose-bd-like_sf"/>
</dbReference>
<gene>
    <name evidence="5" type="ORF">ACFPIJ_63235</name>
</gene>
<keyword evidence="2" id="KW-1277">Toxin-antitoxin system</keyword>
<name>A0ABV9WIF7_9ACTN</name>
<evidence type="ECO:0000256" key="2">
    <source>
        <dbReference type="ARBA" id="ARBA00022649"/>
    </source>
</evidence>
<organism evidence="5 6">
    <name type="scientific">Dactylosporangium cerinum</name>
    <dbReference type="NCBI Taxonomy" id="1434730"/>
    <lineage>
        <taxon>Bacteria</taxon>
        <taxon>Bacillati</taxon>
        <taxon>Actinomycetota</taxon>
        <taxon>Actinomycetes</taxon>
        <taxon>Micromonosporales</taxon>
        <taxon>Micromonosporaceae</taxon>
        <taxon>Dactylosporangium</taxon>
    </lineage>
</organism>
<keyword evidence="3" id="KW-1133">Transmembrane helix</keyword>
<dbReference type="InterPro" id="IPR038637">
    <property type="entry name" value="NPCBM_sf"/>
</dbReference>
<keyword evidence="6" id="KW-1185">Reference proteome</keyword>
<dbReference type="EMBL" id="JBHSIU010000131">
    <property type="protein sequence ID" value="MFC5008516.1"/>
    <property type="molecule type" value="Genomic_DNA"/>
</dbReference>
<feature type="domain" description="Glycosyl hydrolase family 98 putative carbohydrate-binding module" evidence="4">
    <location>
        <begin position="228"/>
        <end position="305"/>
    </location>
</feature>
<feature type="transmembrane region" description="Helical" evidence="3">
    <location>
        <begin position="6"/>
        <end position="28"/>
    </location>
</feature>
<dbReference type="RefSeq" id="WP_380129213.1">
    <property type="nucleotide sequence ID" value="NZ_JBHSIU010000131.1"/>
</dbReference>
<feature type="transmembrane region" description="Helical" evidence="3">
    <location>
        <begin position="155"/>
        <end position="180"/>
    </location>
</feature>
<comment type="caution">
    <text evidence="5">The sequence shown here is derived from an EMBL/GenBank/DDBJ whole genome shotgun (WGS) entry which is preliminary data.</text>
</comment>
<evidence type="ECO:0000256" key="3">
    <source>
        <dbReference type="SAM" id="Phobius"/>
    </source>
</evidence>
<sequence length="330" mass="34745">MLANTVFTLGVVLVVAGVAGWVVAGILSRAGAGGPRGRGPQPGEIWWATVPYRDGEGEKRRPALVLGGDGRSYTILKITSQDKSQRHDHLEIPTRTWDRRATYNSFLDLSAPFQLNRLDFANRAGVVDPATWQRVAQLHRVGLPVVGSSLPRGRLVAWLGTLSFVLGVLATCAGIAGPWLNGVRKDAEAAATADVPLYDADRTAADQGGSGRPYDSTLNGVHFANSTGFWVGCEGKASVVTFALDGKFKRFTGTAGLDAVAPKDVVVKLVVEVDGKDAATVSVSRTASAPLDVDLTSARTLTLSALRTKGTCATATRPYGAVGDALLHRA</sequence>
<protein>
    <submittedName>
        <fullName evidence="5">NPCBM/NEW2 domain-containing protein</fullName>
    </submittedName>
</protein>
<dbReference type="InterPro" id="IPR013222">
    <property type="entry name" value="Glyco_hyd_98_carb-bd"/>
</dbReference>
<dbReference type="SUPFAM" id="SSF49785">
    <property type="entry name" value="Galactose-binding domain-like"/>
    <property type="match status" value="1"/>
</dbReference>
<comment type="similarity">
    <text evidence="1">Belongs to the PemK/MazF family.</text>
</comment>
<dbReference type="Gene3D" id="2.30.30.110">
    <property type="match status" value="1"/>
</dbReference>
<evidence type="ECO:0000313" key="6">
    <source>
        <dbReference type="Proteomes" id="UP001595912"/>
    </source>
</evidence>
<accession>A0ABV9WIF7</accession>
<dbReference type="InterPro" id="IPR011067">
    <property type="entry name" value="Plasmid_toxin/cell-grow_inhib"/>
</dbReference>
<reference evidence="6" key="1">
    <citation type="journal article" date="2019" name="Int. J. Syst. Evol. Microbiol.">
        <title>The Global Catalogue of Microorganisms (GCM) 10K type strain sequencing project: providing services to taxonomists for standard genome sequencing and annotation.</title>
        <authorList>
            <consortium name="The Broad Institute Genomics Platform"/>
            <consortium name="The Broad Institute Genome Sequencing Center for Infectious Disease"/>
            <person name="Wu L."/>
            <person name="Ma J."/>
        </authorList>
    </citation>
    <scope>NUCLEOTIDE SEQUENCE [LARGE SCALE GENOMIC DNA]</scope>
    <source>
        <strain evidence="6">CGMCC 4.7152</strain>
    </source>
</reference>
<evidence type="ECO:0000259" key="4">
    <source>
        <dbReference type="Pfam" id="PF08305"/>
    </source>
</evidence>
<proteinExistence type="inferred from homology"/>
<dbReference type="InterPro" id="IPR003477">
    <property type="entry name" value="PemK-like"/>
</dbReference>